<dbReference type="HOGENOM" id="CLU_017968_2_0_1"/>
<evidence type="ECO:0000256" key="1">
    <source>
        <dbReference type="ARBA" id="ARBA00004395"/>
    </source>
</evidence>
<evidence type="ECO:0000256" key="2">
    <source>
        <dbReference type="ARBA" id="ARBA00006419"/>
    </source>
</evidence>
<dbReference type="Pfam" id="PF04124">
    <property type="entry name" value="Dor1"/>
    <property type="match status" value="2"/>
</dbReference>
<feature type="region of interest" description="Disordered" evidence="9">
    <location>
        <begin position="292"/>
        <end position="313"/>
    </location>
</feature>
<evidence type="ECO:0000256" key="7">
    <source>
        <dbReference type="ARBA" id="ARBA00023136"/>
    </source>
</evidence>
<protein>
    <recommendedName>
        <fullName evidence="3">Conserved oligomeric Golgi complex subunit 8</fullName>
    </recommendedName>
    <alternativeName>
        <fullName evidence="8">Component of oligomeric Golgi complex 8</fullName>
    </alternativeName>
</protein>
<feature type="region of interest" description="Disordered" evidence="9">
    <location>
        <begin position="457"/>
        <end position="477"/>
    </location>
</feature>
<keyword evidence="11" id="KW-1185">Reference proteome</keyword>
<reference evidence="11" key="2">
    <citation type="submission" date="2015-01" db="EMBL/GenBank/DDBJ databases">
        <title>Evolutionary Origins and Diversification of the Mycorrhizal Mutualists.</title>
        <authorList>
            <consortium name="DOE Joint Genome Institute"/>
            <consortium name="Mycorrhizal Genomics Consortium"/>
            <person name="Kohler A."/>
            <person name="Kuo A."/>
            <person name="Nagy L.G."/>
            <person name="Floudas D."/>
            <person name="Copeland A."/>
            <person name="Barry K.W."/>
            <person name="Cichocki N."/>
            <person name="Veneault-Fourrey C."/>
            <person name="LaButti K."/>
            <person name="Lindquist E.A."/>
            <person name="Lipzen A."/>
            <person name="Lundell T."/>
            <person name="Morin E."/>
            <person name="Murat C."/>
            <person name="Riley R."/>
            <person name="Ohm R."/>
            <person name="Sun H."/>
            <person name="Tunlid A."/>
            <person name="Henrissat B."/>
            <person name="Grigoriev I.V."/>
            <person name="Hibbett D.S."/>
            <person name="Martin F."/>
        </authorList>
    </citation>
    <scope>NUCLEOTIDE SEQUENCE [LARGE SCALE GENOMIC DNA]</scope>
    <source>
        <strain evidence="11">ATCC 200175</strain>
    </source>
</reference>
<keyword evidence="6" id="KW-0333">Golgi apparatus</keyword>
<evidence type="ECO:0000313" key="10">
    <source>
        <dbReference type="EMBL" id="KIJ09940.1"/>
    </source>
</evidence>
<dbReference type="AlphaFoldDB" id="A0A0C9T2N2"/>
<evidence type="ECO:0000256" key="8">
    <source>
        <dbReference type="ARBA" id="ARBA00031347"/>
    </source>
</evidence>
<dbReference type="GO" id="GO:0006891">
    <property type="term" value="P:intra-Golgi vesicle-mediated transport"/>
    <property type="evidence" value="ECO:0007669"/>
    <property type="project" value="TreeGrafter"/>
</dbReference>
<comment type="subcellular location">
    <subcellularLocation>
        <location evidence="1">Golgi apparatus membrane</location>
        <topology evidence="1">Peripheral membrane protein</topology>
    </subcellularLocation>
</comment>
<proteinExistence type="inferred from homology"/>
<comment type="similarity">
    <text evidence="2">Belongs to the COG8 family.</text>
</comment>
<dbReference type="Proteomes" id="UP000053647">
    <property type="component" value="Unassembled WGS sequence"/>
</dbReference>
<dbReference type="InterPro" id="IPR007255">
    <property type="entry name" value="COG8"/>
</dbReference>
<evidence type="ECO:0000256" key="9">
    <source>
        <dbReference type="SAM" id="MobiDB-lite"/>
    </source>
</evidence>
<reference evidence="10 11" key="1">
    <citation type="submission" date="2014-06" db="EMBL/GenBank/DDBJ databases">
        <authorList>
            <consortium name="DOE Joint Genome Institute"/>
            <person name="Kuo A."/>
            <person name="Kohler A."/>
            <person name="Nagy L.G."/>
            <person name="Floudas D."/>
            <person name="Copeland A."/>
            <person name="Barry K.W."/>
            <person name="Cichocki N."/>
            <person name="Veneault-Fourrey C."/>
            <person name="LaButti K."/>
            <person name="Lindquist E.A."/>
            <person name="Lipzen A."/>
            <person name="Lundell T."/>
            <person name="Morin E."/>
            <person name="Murat C."/>
            <person name="Sun H."/>
            <person name="Tunlid A."/>
            <person name="Henrissat B."/>
            <person name="Grigoriev I.V."/>
            <person name="Hibbett D.S."/>
            <person name="Martin F."/>
            <person name="Nordberg H.P."/>
            <person name="Cantor M.N."/>
            <person name="Hua S.X."/>
        </authorList>
    </citation>
    <scope>NUCLEOTIDE SEQUENCE [LARGE SCALE GENOMIC DNA]</scope>
    <source>
        <strain evidence="10 11">ATCC 200175</strain>
    </source>
</reference>
<keyword evidence="7" id="KW-0472">Membrane</keyword>
<dbReference type="OrthoDB" id="1661054at2759"/>
<dbReference type="GO" id="GO:0015031">
    <property type="term" value="P:protein transport"/>
    <property type="evidence" value="ECO:0007669"/>
    <property type="project" value="UniProtKB-KW"/>
</dbReference>
<gene>
    <name evidence="10" type="ORF">PAXINDRAFT_172316</name>
</gene>
<evidence type="ECO:0000256" key="5">
    <source>
        <dbReference type="ARBA" id="ARBA00022927"/>
    </source>
</evidence>
<feature type="compositionally biased region" description="Polar residues" evidence="9">
    <location>
        <begin position="457"/>
        <end position="468"/>
    </location>
</feature>
<feature type="region of interest" description="Disordered" evidence="9">
    <location>
        <begin position="593"/>
        <end position="612"/>
    </location>
</feature>
<feature type="compositionally biased region" description="Polar residues" evidence="9">
    <location>
        <begin position="600"/>
        <end position="609"/>
    </location>
</feature>
<dbReference type="PANTHER" id="PTHR21311">
    <property type="entry name" value="CONSERVED OLIGOMERIC GOLGI COMPLEX COMPONENT 8"/>
    <property type="match status" value="1"/>
</dbReference>
<keyword evidence="5" id="KW-0653">Protein transport</keyword>
<keyword evidence="4" id="KW-0813">Transport</keyword>
<evidence type="ECO:0000256" key="6">
    <source>
        <dbReference type="ARBA" id="ARBA00023034"/>
    </source>
</evidence>
<organism evidence="10 11">
    <name type="scientific">Paxillus involutus ATCC 200175</name>
    <dbReference type="NCBI Taxonomy" id="664439"/>
    <lineage>
        <taxon>Eukaryota</taxon>
        <taxon>Fungi</taxon>
        <taxon>Dikarya</taxon>
        <taxon>Basidiomycota</taxon>
        <taxon>Agaricomycotina</taxon>
        <taxon>Agaricomycetes</taxon>
        <taxon>Agaricomycetidae</taxon>
        <taxon>Boletales</taxon>
        <taxon>Paxilineae</taxon>
        <taxon>Paxillaceae</taxon>
        <taxon>Paxillus</taxon>
    </lineage>
</organism>
<accession>A0A0C9T2N2</accession>
<evidence type="ECO:0000313" key="11">
    <source>
        <dbReference type="Proteomes" id="UP000053647"/>
    </source>
</evidence>
<sequence>MPMSALVRIPVLPDHRPLPTMTTELAVTGGELTTLLDLFSSSPALTENPENISYLAELPSLPLSELLATPTALSTQSHTLTASLTALTHTSYPTFLSLHKTSAALLSSLSSLDTSLNTLLDTALPALDDAARTFREKSGPTVIEERQRARVVLEQHDKLRDLLDVPVLIDTCVRNGLYTEALALTGHASTALSALSTIRSQGGETSSAPSHASPLQLVRSLQAEVASSLYSMRLLLLNTLHEPSRKLPAFWKAVQFLRRMEVMSESELALAFVSARIECLQNALQTVERDTGVSTTATADDGDNITGSSAAEREKEMDWQAEDVARFLRKYVDVWREGAYDIITQYTTIFLERSQHRQPSSSSHLSATPPLPDPVIKQTLPPTLLGLLLPTIGTYLRHAYPHLAPLATQLAYCSSAMARVGMDFRALLSPLITHAVVDGFARDLRIGAEREWSATLSKYSSPSQSKPTAPSKWLVSSSHHIPPLSSISRQPSSAAHTPPQILTTFSPLAVYLNTHLRALNRLRALAPMDALGGVSDALESVLAQNGGEFLGYAREWGGDTKEAEIIRAAGAAYTQVLVPFLRRAVVEGVFGESYDPDGQNGEQSEVNGTNGVGGASALSVVLRDWESWLGDSR</sequence>
<evidence type="ECO:0000256" key="3">
    <source>
        <dbReference type="ARBA" id="ARBA00020983"/>
    </source>
</evidence>
<name>A0A0C9T2N2_PAXIN</name>
<dbReference type="GO" id="GO:0000139">
    <property type="term" value="C:Golgi membrane"/>
    <property type="evidence" value="ECO:0007669"/>
    <property type="project" value="UniProtKB-SubCell"/>
</dbReference>
<dbReference type="GO" id="GO:0017119">
    <property type="term" value="C:Golgi transport complex"/>
    <property type="evidence" value="ECO:0007669"/>
    <property type="project" value="InterPro"/>
</dbReference>
<dbReference type="EMBL" id="KN819425">
    <property type="protein sequence ID" value="KIJ09940.1"/>
    <property type="molecule type" value="Genomic_DNA"/>
</dbReference>
<evidence type="ECO:0000256" key="4">
    <source>
        <dbReference type="ARBA" id="ARBA00022448"/>
    </source>
</evidence>
<dbReference type="PANTHER" id="PTHR21311:SF0">
    <property type="entry name" value="CONSERVED OLIGOMERIC GOLGI COMPLEX SUBUNIT 8"/>
    <property type="match status" value="1"/>
</dbReference>